<dbReference type="GO" id="GO:0016874">
    <property type="term" value="F:ligase activity"/>
    <property type="evidence" value="ECO:0007669"/>
    <property type="project" value="UniProtKB-KW"/>
</dbReference>
<dbReference type="Gene3D" id="3.90.1140.10">
    <property type="entry name" value="Cyclic phosphodiesterase"/>
    <property type="match status" value="1"/>
</dbReference>
<reference evidence="1 2" key="1">
    <citation type="submission" date="2021-11" db="EMBL/GenBank/DDBJ databases">
        <authorList>
            <person name="Lee D.-H."/>
            <person name="Kim S.-B."/>
        </authorList>
    </citation>
    <scope>NUCLEOTIDE SEQUENCE [LARGE SCALE GENOMIC DNA]</scope>
    <source>
        <strain evidence="1 2">KCTC 52223</strain>
    </source>
</reference>
<evidence type="ECO:0000313" key="1">
    <source>
        <dbReference type="EMBL" id="MCC8432942.1"/>
    </source>
</evidence>
<dbReference type="Proteomes" id="UP001198862">
    <property type="component" value="Unassembled WGS sequence"/>
</dbReference>
<keyword evidence="2" id="KW-1185">Reference proteome</keyword>
<comment type="caution">
    <text evidence="1">The sequence shown here is derived from an EMBL/GenBank/DDBJ whole genome shotgun (WGS) entry which is preliminary data.</text>
</comment>
<sequence length="160" mass="17533">MLYVVAWPVLGEADDAALHRLRAQYHPGEAALIGPHFTLVFGAAAEREAALREALQGLAQRPFWFQIERIVRSDLHLYAEPSDGAAELTALHEALNPVPGREPFEPHITLGLFRSAAEAEQVARIVGRRNLPMTGRVEELALLRRSGDGLETLASIRLGA</sequence>
<name>A0ABS8L4N3_9HYPH</name>
<gene>
    <name evidence="1" type="ORF">LJ725_28570</name>
</gene>
<dbReference type="SUPFAM" id="SSF55144">
    <property type="entry name" value="LigT-like"/>
    <property type="match status" value="1"/>
</dbReference>
<evidence type="ECO:0000313" key="2">
    <source>
        <dbReference type="Proteomes" id="UP001198862"/>
    </source>
</evidence>
<dbReference type="RefSeq" id="WP_230554313.1">
    <property type="nucleotide sequence ID" value="NZ_JAJISD010000021.1"/>
</dbReference>
<organism evidence="1 2">
    <name type="scientific">Reyranella aquatilis</name>
    <dbReference type="NCBI Taxonomy" id="2035356"/>
    <lineage>
        <taxon>Bacteria</taxon>
        <taxon>Pseudomonadati</taxon>
        <taxon>Pseudomonadota</taxon>
        <taxon>Alphaproteobacteria</taxon>
        <taxon>Hyphomicrobiales</taxon>
        <taxon>Reyranellaceae</taxon>
        <taxon>Reyranella</taxon>
    </lineage>
</organism>
<keyword evidence="1" id="KW-0436">Ligase</keyword>
<dbReference type="InterPro" id="IPR009097">
    <property type="entry name" value="Cyclic_Pdiesterase"/>
</dbReference>
<protein>
    <submittedName>
        <fullName evidence="1">2'-5' RNA ligase family protein</fullName>
    </submittedName>
</protein>
<dbReference type="EMBL" id="JAJISD010000021">
    <property type="protein sequence ID" value="MCC8432942.1"/>
    <property type="molecule type" value="Genomic_DNA"/>
</dbReference>
<dbReference type="Pfam" id="PF13563">
    <property type="entry name" value="2_5_RNA_ligase2"/>
    <property type="match status" value="1"/>
</dbReference>
<proteinExistence type="predicted"/>
<accession>A0ABS8L4N3</accession>